<keyword evidence="4" id="KW-1185">Reference proteome</keyword>
<organism evidence="3 4">
    <name type="scientific">Dyadobacter jiangsuensis</name>
    <dbReference type="NCBI Taxonomy" id="1591085"/>
    <lineage>
        <taxon>Bacteria</taxon>
        <taxon>Pseudomonadati</taxon>
        <taxon>Bacteroidota</taxon>
        <taxon>Cytophagia</taxon>
        <taxon>Cytophagales</taxon>
        <taxon>Spirosomataceae</taxon>
        <taxon>Dyadobacter</taxon>
    </lineage>
</organism>
<dbReference type="AlphaFoldDB" id="A0A2P8GI91"/>
<evidence type="ECO:0000256" key="1">
    <source>
        <dbReference type="SAM" id="SignalP"/>
    </source>
</evidence>
<feature type="signal peptide" evidence="1">
    <location>
        <begin position="1"/>
        <end position="32"/>
    </location>
</feature>
<dbReference type="InterPro" id="IPR031712">
    <property type="entry name" value="DUF5077"/>
</dbReference>
<keyword evidence="1" id="KW-0732">Signal</keyword>
<gene>
    <name evidence="3" type="ORF">CLV60_10163</name>
</gene>
<feature type="domain" description="DUF5077" evidence="2">
    <location>
        <begin position="55"/>
        <end position="177"/>
    </location>
</feature>
<feature type="chain" id="PRO_5015154967" evidence="1">
    <location>
        <begin position="33"/>
        <end position="443"/>
    </location>
</feature>
<dbReference type="InterPro" id="IPR021862">
    <property type="entry name" value="DUF3472"/>
</dbReference>
<dbReference type="Pfam" id="PF11958">
    <property type="entry name" value="DUF3472"/>
    <property type="match status" value="1"/>
</dbReference>
<sequence length="443" mass="48306">MHDFKRTPISVTMNKFWLITALFLATLTCSYGCTDGADTDPKEEVQPDPTPKVSIPLAGNAYITKGVAGQTEKITSEGLVNWATPGVVTSIWFRAAQAGELTVFLKAGITGGGTSKVKVSANGVPFEVGLTGAEAKTYYAGKVNIAAAGYVKVDLEGVSKSGSSFADVSDVQIGGVAANGAIYANDPENFYWSRRGPSTHVNYTIPAGDIEYFYNELVVPEKEDQIGSFFMCNGFAHGYFGVQVKSESERWVLFSVWDPDGGTTVPVKSGEGVVTKRFGGEGEGGQSYFVYNWKAGSTYKFLTKGKPDGAGNTLYSAWFRGPEHNQWQFMATWKRPLTTTYLARIHSFLENFIPEQGYLERKGTWGNQWVRDVNGKWTEVTAFKMGVDATGKNKQRMDFGGGVENGRFFLRNGGFFNTYVEAGTPFTRPAGGQQPQVDIESLP</sequence>
<dbReference type="Pfam" id="PF16871">
    <property type="entry name" value="DUF5077"/>
    <property type="match status" value="1"/>
</dbReference>
<proteinExistence type="predicted"/>
<evidence type="ECO:0000313" key="4">
    <source>
        <dbReference type="Proteomes" id="UP000241964"/>
    </source>
</evidence>
<accession>A0A2P8GI91</accession>
<dbReference type="Proteomes" id="UP000241964">
    <property type="component" value="Unassembled WGS sequence"/>
</dbReference>
<reference evidence="3 4" key="1">
    <citation type="submission" date="2018-03" db="EMBL/GenBank/DDBJ databases">
        <title>Genomic Encyclopedia of Archaeal and Bacterial Type Strains, Phase II (KMG-II): from individual species to whole genera.</title>
        <authorList>
            <person name="Goeker M."/>
        </authorList>
    </citation>
    <scope>NUCLEOTIDE SEQUENCE [LARGE SCALE GENOMIC DNA]</scope>
    <source>
        <strain evidence="3 4">DSM 29057</strain>
    </source>
</reference>
<comment type="caution">
    <text evidence="3">The sequence shown here is derived from an EMBL/GenBank/DDBJ whole genome shotgun (WGS) entry which is preliminary data.</text>
</comment>
<evidence type="ECO:0000259" key="2">
    <source>
        <dbReference type="Pfam" id="PF16871"/>
    </source>
</evidence>
<dbReference type="OrthoDB" id="6014523at2"/>
<dbReference type="EMBL" id="PYAS01000001">
    <property type="protein sequence ID" value="PSL33694.1"/>
    <property type="molecule type" value="Genomic_DNA"/>
</dbReference>
<evidence type="ECO:0000313" key="3">
    <source>
        <dbReference type="EMBL" id="PSL33694.1"/>
    </source>
</evidence>
<name>A0A2P8GI91_9BACT</name>
<protein>
    <submittedName>
        <fullName evidence="3">Uncharacterized protein DUF3472</fullName>
    </submittedName>
</protein>